<dbReference type="GO" id="GO:0003729">
    <property type="term" value="F:mRNA binding"/>
    <property type="evidence" value="ECO:0007669"/>
    <property type="project" value="TreeGrafter"/>
</dbReference>
<keyword evidence="3" id="KW-0539">Nucleus</keyword>
<comment type="subcellular location">
    <subcellularLocation>
        <location evidence="1">Nucleus</location>
    </subcellularLocation>
</comment>
<evidence type="ECO:0000256" key="3">
    <source>
        <dbReference type="ARBA" id="ARBA00023242"/>
    </source>
</evidence>
<proteinExistence type="inferred from homology"/>
<evidence type="ECO:0000256" key="2">
    <source>
        <dbReference type="ARBA" id="ARBA00008044"/>
    </source>
</evidence>
<dbReference type="PANTHER" id="PTHR13375">
    <property type="entry name" value="FMS INTERACTING PROTEIN"/>
    <property type="match status" value="1"/>
</dbReference>
<protein>
    <submittedName>
        <fullName evidence="5 7">THO complex subunit 5</fullName>
    </submittedName>
</protein>
<dbReference type="GO" id="GO:0000445">
    <property type="term" value="C:THO complex part of transcription export complex"/>
    <property type="evidence" value="ECO:0007669"/>
    <property type="project" value="TreeGrafter"/>
</dbReference>
<dbReference type="AlphaFoldDB" id="A0A2S2QWK8"/>
<evidence type="ECO:0000313" key="7">
    <source>
        <dbReference type="RefSeq" id="XP_025416393.1"/>
    </source>
</evidence>
<dbReference type="OrthoDB" id="20582at2759"/>
<dbReference type="GO" id="GO:0006406">
    <property type="term" value="P:mRNA export from nucleus"/>
    <property type="evidence" value="ECO:0007669"/>
    <property type="project" value="TreeGrafter"/>
</dbReference>
<organism evidence="5">
    <name type="scientific">Sipha flava</name>
    <name type="common">yellow sugarcane aphid</name>
    <dbReference type="NCBI Taxonomy" id="143950"/>
    <lineage>
        <taxon>Eukaryota</taxon>
        <taxon>Metazoa</taxon>
        <taxon>Ecdysozoa</taxon>
        <taxon>Arthropoda</taxon>
        <taxon>Hexapoda</taxon>
        <taxon>Insecta</taxon>
        <taxon>Pterygota</taxon>
        <taxon>Neoptera</taxon>
        <taxon>Paraneoptera</taxon>
        <taxon>Hemiptera</taxon>
        <taxon>Sternorrhyncha</taxon>
        <taxon>Aphidomorpha</taxon>
        <taxon>Aphidoidea</taxon>
        <taxon>Aphididae</taxon>
        <taxon>Sipha</taxon>
    </lineage>
</organism>
<evidence type="ECO:0000256" key="4">
    <source>
        <dbReference type="SAM" id="MobiDB-lite"/>
    </source>
</evidence>
<gene>
    <name evidence="5" type="primary">thoc5</name>
    <name evidence="7" type="synonym">LOC112687724</name>
    <name evidence="5" type="ORF">g.39535</name>
</gene>
<keyword evidence="6" id="KW-1185">Reference proteome</keyword>
<reference evidence="5" key="1">
    <citation type="submission" date="2018-04" db="EMBL/GenBank/DDBJ databases">
        <title>Transcriptome assembly of Sipha flava.</title>
        <authorList>
            <person name="Scully E.D."/>
            <person name="Geib S.M."/>
            <person name="Palmer N.A."/>
            <person name="Koch K."/>
            <person name="Bradshaw J."/>
            <person name="Heng-Moss T."/>
            <person name="Sarath G."/>
        </authorList>
    </citation>
    <scope>NUCLEOTIDE SEQUENCE</scope>
</reference>
<name>A0A2S2QWK8_9HEMI</name>
<dbReference type="EMBL" id="GGMS01012697">
    <property type="protein sequence ID" value="MBY81900.1"/>
    <property type="molecule type" value="Transcribed_RNA"/>
</dbReference>
<sequence>MNEKILQNKPTIIRNKEPEIDLYTAVAKYEEKQAINRDENCDSAIYFNTLHKWQDVMKWNFELKNKENPPIEKIEEYKNDAIHFFLILKKLNRLDKIRSKQKKDLLNKKKQEIDSKHLQQENLLNELFYLKKEISKCLQYKSSDCDIDLVPLDVFNRESPGSIDYIDNLQKGLISDHDLHVKRLQWELEQRQTQQKQCDEVEKSKEIILSEIQEESRILQSILPMLKDIRSAAQPLQQSFGLAPCQARSYADIVNLLPKPLYYLYIQTDAYREACKSKFTVLTNGDEEEARRFDSNKNNVVDTNSDEEIDAPKPKKRHHKKSRTDTKSVQQKSLLSKHPLSVKLTLNLKNNTLFVMEFFYLVNLNLITVTVSSSWSGFSSSYSRELLSPSSILDALFPGDNGKESPQIVNFHQLEEAKTELNTLDVGKPYIWAQSICGFDFLNPSSPDFLISRNHIAQVLKAINNRLKTRLSLITQLDCSDLERRFSINGVNLTSVLSPWNTMTWDNFNKLEYCIPHVEFGTVTENDLLFKRVVNYKTATLTVVMAIKCDYPKSKPIFALQLNIPTINEGISVLNSTNNNSVRELEREINIFHEEVEDKNINEMLIDLIGRLVVCFEVMMETWGHTDFPKTKTILYNIRGRTRSHPFKAVKHHSGIIFEHR</sequence>
<evidence type="ECO:0000313" key="6">
    <source>
        <dbReference type="Proteomes" id="UP000694846"/>
    </source>
</evidence>
<dbReference type="PANTHER" id="PTHR13375:SF3">
    <property type="entry name" value="THO COMPLEX SUBUNIT 5 HOMOLOG"/>
    <property type="match status" value="1"/>
</dbReference>
<feature type="region of interest" description="Disordered" evidence="4">
    <location>
        <begin position="288"/>
        <end position="332"/>
    </location>
</feature>
<reference evidence="7" key="2">
    <citation type="submission" date="2025-04" db="UniProtKB">
        <authorList>
            <consortium name="RefSeq"/>
        </authorList>
    </citation>
    <scope>IDENTIFICATION</scope>
    <source>
        <tissue evidence="7">Whole body</tissue>
    </source>
</reference>
<comment type="similarity">
    <text evidence="2">Belongs to the THOC5 family.</text>
</comment>
<evidence type="ECO:0000313" key="5">
    <source>
        <dbReference type="EMBL" id="MBY81900.1"/>
    </source>
</evidence>
<evidence type="ECO:0000256" key="1">
    <source>
        <dbReference type="ARBA" id="ARBA00004123"/>
    </source>
</evidence>
<dbReference type="Proteomes" id="UP000694846">
    <property type="component" value="Unplaced"/>
</dbReference>
<dbReference type="RefSeq" id="XP_025416393.1">
    <property type="nucleotide sequence ID" value="XM_025560608.1"/>
</dbReference>
<dbReference type="InterPro" id="IPR019163">
    <property type="entry name" value="THO_Thoc5"/>
</dbReference>
<accession>A0A2S2QWK8</accession>
<dbReference type="Pfam" id="PF09766">
    <property type="entry name" value="FmiP_Thoc5"/>
    <property type="match status" value="1"/>
</dbReference>